<evidence type="ECO:0000313" key="2">
    <source>
        <dbReference type="EMBL" id="SDC75446.1"/>
    </source>
</evidence>
<keyword evidence="1" id="KW-0472">Membrane</keyword>
<keyword evidence="1" id="KW-1133">Transmembrane helix</keyword>
<gene>
    <name evidence="2" type="ORF">SAMN05444580_101795</name>
</gene>
<keyword evidence="3" id="KW-1185">Reference proteome</keyword>
<dbReference type="InterPro" id="IPR019681">
    <property type="entry name" value="DUF2530"/>
</dbReference>
<evidence type="ECO:0000256" key="1">
    <source>
        <dbReference type="SAM" id="Phobius"/>
    </source>
</evidence>
<feature type="transmembrane region" description="Helical" evidence="1">
    <location>
        <begin position="45"/>
        <end position="65"/>
    </location>
</feature>
<organism evidence="2 3">
    <name type="scientific">Rhodococcus tukisamuensis</name>
    <dbReference type="NCBI Taxonomy" id="168276"/>
    <lineage>
        <taxon>Bacteria</taxon>
        <taxon>Bacillati</taxon>
        <taxon>Actinomycetota</taxon>
        <taxon>Actinomycetes</taxon>
        <taxon>Mycobacteriales</taxon>
        <taxon>Nocardiaceae</taxon>
        <taxon>Rhodococcus</taxon>
    </lineage>
</organism>
<sequence length="82" mass="8685">MTAKRNDPLVPTRLTDPRPVVAIGVLAWFVATATVLLAGEPWREALPICYAGLAVGVLGFTLFLAQRAAARRGSKVAQRGLG</sequence>
<dbReference type="STRING" id="168276.SAMN05444580_101795"/>
<name>A0A1G6P7H5_9NOCA</name>
<dbReference type="RefSeq" id="WP_072842965.1">
    <property type="nucleotide sequence ID" value="NZ_FNAB01000001.1"/>
</dbReference>
<accession>A0A1G6P7H5</accession>
<dbReference type="EMBL" id="FNAB01000001">
    <property type="protein sequence ID" value="SDC75446.1"/>
    <property type="molecule type" value="Genomic_DNA"/>
</dbReference>
<dbReference type="Pfam" id="PF10745">
    <property type="entry name" value="DUF2530"/>
    <property type="match status" value="1"/>
</dbReference>
<evidence type="ECO:0000313" key="3">
    <source>
        <dbReference type="Proteomes" id="UP000199417"/>
    </source>
</evidence>
<evidence type="ECO:0008006" key="4">
    <source>
        <dbReference type="Google" id="ProtNLM"/>
    </source>
</evidence>
<dbReference type="Proteomes" id="UP000199417">
    <property type="component" value="Unassembled WGS sequence"/>
</dbReference>
<reference evidence="2 3" key="1">
    <citation type="submission" date="2016-10" db="EMBL/GenBank/DDBJ databases">
        <authorList>
            <person name="de Groot N.N."/>
        </authorList>
    </citation>
    <scope>NUCLEOTIDE SEQUENCE [LARGE SCALE GENOMIC DNA]</scope>
    <source>
        <strain evidence="2 3">JCM 11308</strain>
    </source>
</reference>
<proteinExistence type="predicted"/>
<feature type="transmembrane region" description="Helical" evidence="1">
    <location>
        <begin position="20"/>
        <end position="39"/>
    </location>
</feature>
<dbReference type="AlphaFoldDB" id="A0A1G6P7H5"/>
<keyword evidence="1" id="KW-0812">Transmembrane</keyword>
<protein>
    <recommendedName>
        <fullName evidence="4">DUF2530 domain-containing protein</fullName>
    </recommendedName>
</protein>